<dbReference type="Pfam" id="PF10544">
    <property type="entry name" value="T5orf172"/>
    <property type="match status" value="1"/>
</dbReference>
<proteinExistence type="predicted"/>
<accession>A0A5Q3DCF7</accession>
<dbReference type="Proteomes" id="UP000760494">
    <property type="component" value="Unassembled WGS sequence"/>
</dbReference>
<feature type="compositionally biased region" description="Low complexity" evidence="1">
    <location>
        <begin position="1"/>
        <end position="29"/>
    </location>
</feature>
<evidence type="ECO:0000256" key="1">
    <source>
        <dbReference type="SAM" id="MobiDB-lite"/>
    </source>
</evidence>
<sequence>MDAPSSSTSNSSAQQSPSVQMVPQPAPAQGNNGPSTDAFLQDFTLIAEAAKRAQMAIMIRDFEECGLPSIGTTMHSPEPELSVSTARIKMTPLSEQPVFKELITLLVKLSASDDDPNYPNFEKCQAANCRTGTKGKQEEAKAVWNKLMEKETFSNEVEFYSTVKEFLPLVHCKRHNSGGFLEECFGDWERFRTKSSGYASYEVSLPSTPTQDQVFESPTVGYGTPLSSPLVDDGTPATSEKSLASSFDSFILSTPSRMDHHNPLSTIEYTSTSDESPRYVPPFPLGINSTPDRAVDVGQQDNIVPSITEVNVVTLRDPPKSLPIHSRQDVAAEQPDMVESIMDETVMKENDSDDEPRLVHPQFSGLGLKRNGTLSDQAAIVMELRKPLTHAQAGEGKVYVLKHREQKDLFKIGWTATTVNTSLSRPNNCYGASCETKPVYESPNLFNGAPKAHRLVHLFLRDINVRVKRCKKCGQGHKDWFEGGEEAIVDAVRVMEGFLRMPAYELKEKGELTDEGKAMVKNMCDVTLKSFQRNQESDGIPGHITGAESLTIPQTVVPEATVDVPSRQGLVDESSSQPEALAASTDASKELEPPLKANKGGLRKKFKKLCGTMKDKLSKDDYDYPFALLKALQPRQ</sequence>
<dbReference type="InterPro" id="IPR018306">
    <property type="entry name" value="Phage_T5_Orf172_DNA-bd"/>
</dbReference>
<protein>
    <submittedName>
        <fullName evidence="2">Uncharacterized protein</fullName>
    </submittedName>
</protein>
<evidence type="ECO:0000313" key="3">
    <source>
        <dbReference type="Proteomes" id="UP000760494"/>
    </source>
</evidence>
<reference evidence="2" key="1">
    <citation type="submission" date="2019-05" db="EMBL/GenBank/DDBJ databases">
        <authorList>
            <person name="Piombo E."/>
        </authorList>
    </citation>
    <scope>NUCLEOTIDE SEQUENCE</scope>
    <source>
        <strain evidence="2">C2S</strain>
    </source>
</reference>
<dbReference type="AlphaFoldDB" id="A0A5Q3DCF7"/>
<comment type="caution">
    <text evidence="2">The sequence shown here is derived from an EMBL/GenBank/DDBJ whole genome shotgun (WGS) entry which is preliminary data.</text>
</comment>
<gene>
    <name evidence="2" type="ORF">C2S_1325</name>
</gene>
<feature type="region of interest" description="Disordered" evidence="1">
    <location>
        <begin position="568"/>
        <end position="599"/>
    </location>
</feature>
<evidence type="ECO:0000313" key="2">
    <source>
        <dbReference type="EMBL" id="VTT71566.1"/>
    </source>
</evidence>
<organism evidence="2 3">
    <name type="scientific">Fusarium fujikuroi</name>
    <name type="common">Bakanae and foot rot disease fungus</name>
    <name type="synonym">Gibberella fujikuroi</name>
    <dbReference type="NCBI Taxonomy" id="5127"/>
    <lineage>
        <taxon>Eukaryota</taxon>
        <taxon>Fungi</taxon>
        <taxon>Dikarya</taxon>
        <taxon>Ascomycota</taxon>
        <taxon>Pezizomycotina</taxon>
        <taxon>Sordariomycetes</taxon>
        <taxon>Hypocreomycetidae</taxon>
        <taxon>Hypocreales</taxon>
        <taxon>Nectriaceae</taxon>
        <taxon>Fusarium</taxon>
        <taxon>Fusarium fujikuroi species complex</taxon>
    </lineage>
</organism>
<dbReference type="EMBL" id="CABFJX010000334">
    <property type="protein sequence ID" value="VTT71566.1"/>
    <property type="molecule type" value="Genomic_DNA"/>
</dbReference>
<feature type="region of interest" description="Disordered" evidence="1">
    <location>
        <begin position="1"/>
        <end position="36"/>
    </location>
</feature>
<dbReference type="SMART" id="SM00974">
    <property type="entry name" value="T5orf172"/>
    <property type="match status" value="1"/>
</dbReference>
<name>A0A5Q3DCF7_FUSFU</name>